<keyword evidence="2" id="KW-1185">Reference proteome</keyword>
<name>A0A3M7TAD4_BRAPC</name>
<reference evidence="1 2" key="1">
    <citation type="journal article" date="2018" name="Sci. Rep.">
        <title>Genomic signatures of local adaptation to the degree of environmental predictability in rotifers.</title>
        <authorList>
            <person name="Franch-Gras L."/>
            <person name="Hahn C."/>
            <person name="Garcia-Roger E.M."/>
            <person name="Carmona M.J."/>
            <person name="Serra M."/>
            <person name="Gomez A."/>
        </authorList>
    </citation>
    <scope>NUCLEOTIDE SEQUENCE [LARGE SCALE GENOMIC DNA]</scope>
    <source>
        <strain evidence="1">HYR1</strain>
    </source>
</reference>
<gene>
    <name evidence="1" type="ORF">BpHYR1_001334</name>
</gene>
<dbReference type="EMBL" id="REGN01000083">
    <property type="protein sequence ID" value="RNA44581.1"/>
    <property type="molecule type" value="Genomic_DNA"/>
</dbReference>
<accession>A0A3M7TAD4</accession>
<proteinExistence type="predicted"/>
<dbReference type="AlphaFoldDB" id="A0A3M7TAD4"/>
<evidence type="ECO:0000313" key="1">
    <source>
        <dbReference type="EMBL" id="RNA44581.1"/>
    </source>
</evidence>
<sequence>MFYNKNTDVSVNFFIEKVPEIQHLKKKNRSLKNIESQNDKYMLEKKYRTLKKLKVKFSNLCEIL</sequence>
<protein>
    <submittedName>
        <fullName evidence="1">Uncharacterized protein</fullName>
    </submittedName>
</protein>
<dbReference type="Proteomes" id="UP000276133">
    <property type="component" value="Unassembled WGS sequence"/>
</dbReference>
<comment type="caution">
    <text evidence="1">The sequence shown here is derived from an EMBL/GenBank/DDBJ whole genome shotgun (WGS) entry which is preliminary data.</text>
</comment>
<evidence type="ECO:0000313" key="2">
    <source>
        <dbReference type="Proteomes" id="UP000276133"/>
    </source>
</evidence>
<organism evidence="1 2">
    <name type="scientific">Brachionus plicatilis</name>
    <name type="common">Marine rotifer</name>
    <name type="synonym">Brachionus muelleri</name>
    <dbReference type="NCBI Taxonomy" id="10195"/>
    <lineage>
        <taxon>Eukaryota</taxon>
        <taxon>Metazoa</taxon>
        <taxon>Spiralia</taxon>
        <taxon>Gnathifera</taxon>
        <taxon>Rotifera</taxon>
        <taxon>Eurotatoria</taxon>
        <taxon>Monogononta</taxon>
        <taxon>Pseudotrocha</taxon>
        <taxon>Ploima</taxon>
        <taxon>Brachionidae</taxon>
        <taxon>Brachionus</taxon>
    </lineage>
</organism>